<feature type="non-terminal residue" evidence="2">
    <location>
        <position position="1"/>
    </location>
</feature>
<evidence type="ECO:0000313" key="2">
    <source>
        <dbReference type="EMBL" id="KAH9325044.1"/>
    </source>
</evidence>
<dbReference type="EMBL" id="JAHRHJ020000002">
    <property type="protein sequence ID" value="KAH9325044.1"/>
    <property type="molecule type" value="Genomic_DNA"/>
</dbReference>
<keyword evidence="3" id="KW-1185">Reference proteome</keyword>
<keyword evidence="1" id="KW-0472">Membrane</keyword>
<gene>
    <name evidence="2" type="ORF">KI387_005222</name>
</gene>
<feature type="non-terminal residue" evidence="2">
    <location>
        <position position="85"/>
    </location>
</feature>
<feature type="transmembrane region" description="Helical" evidence="1">
    <location>
        <begin position="54"/>
        <end position="72"/>
    </location>
</feature>
<accession>A0AA38GJD3</accession>
<name>A0AA38GJD3_TAXCH</name>
<sequence length="85" mass="9507">TIKHVLTLDPTLASIPFRAPDTEFALLFSYSSGCILLSLTLLLADLYAGLRTDYLWSIMQSLYLIAIVYPGASDMGYETRMEKII</sequence>
<evidence type="ECO:0000256" key="1">
    <source>
        <dbReference type="SAM" id="Phobius"/>
    </source>
</evidence>
<keyword evidence="1" id="KW-1133">Transmembrane helix</keyword>
<evidence type="ECO:0000313" key="3">
    <source>
        <dbReference type="Proteomes" id="UP000824469"/>
    </source>
</evidence>
<protein>
    <submittedName>
        <fullName evidence="2">Uncharacterized protein</fullName>
    </submittedName>
</protein>
<feature type="transmembrane region" description="Helical" evidence="1">
    <location>
        <begin position="24"/>
        <end position="48"/>
    </location>
</feature>
<organism evidence="2 3">
    <name type="scientific">Taxus chinensis</name>
    <name type="common">Chinese yew</name>
    <name type="synonym">Taxus wallichiana var. chinensis</name>
    <dbReference type="NCBI Taxonomy" id="29808"/>
    <lineage>
        <taxon>Eukaryota</taxon>
        <taxon>Viridiplantae</taxon>
        <taxon>Streptophyta</taxon>
        <taxon>Embryophyta</taxon>
        <taxon>Tracheophyta</taxon>
        <taxon>Spermatophyta</taxon>
        <taxon>Pinopsida</taxon>
        <taxon>Pinidae</taxon>
        <taxon>Conifers II</taxon>
        <taxon>Cupressales</taxon>
        <taxon>Taxaceae</taxon>
        <taxon>Taxus</taxon>
    </lineage>
</organism>
<proteinExistence type="predicted"/>
<keyword evidence="1" id="KW-0812">Transmembrane</keyword>
<dbReference type="Proteomes" id="UP000824469">
    <property type="component" value="Unassembled WGS sequence"/>
</dbReference>
<dbReference type="AlphaFoldDB" id="A0AA38GJD3"/>
<reference evidence="2 3" key="1">
    <citation type="journal article" date="2021" name="Nat. Plants">
        <title>The Taxus genome provides insights into paclitaxel biosynthesis.</title>
        <authorList>
            <person name="Xiong X."/>
            <person name="Gou J."/>
            <person name="Liao Q."/>
            <person name="Li Y."/>
            <person name="Zhou Q."/>
            <person name="Bi G."/>
            <person name="Li C."/>
            <person name="Du R."/>
            <person name="Wang X."/>
            <person name="Sun T."/>
            <person name="Guo L."/>
            <person name="Liang H."/>
            <person name="Lu P."/>
            <person name="Wu Y."/>
            <person name="Zhang Z."/>
            <person name="Ro D.K."/>
            <person name="Shang Y."/>
            <person name="Huang S."/>
            <person name="Yan J."/>
        </authorList>
    </citation>
    <scope>NUCLEOTIDE SEQUENCE [LARGE SCALE GENOMIC DNA]</scope>
    <source>
        <strain evidence="2">Ta-2019</strain>
    </source>
</reference>
<comment type="caution">
    <text evidence="2">The sequence shown here is derived from an EMBL/GenBank/DDBJ whole genome shotgun (WGS) entry which is preliminary data.</text>
</comment>